<dbReference type="Pfam" id="PF16193">
    <property type="entry name" value="AAA_assoc_2"/>
    <property type="match status" value="1"/>
</dbReference>
<dbReference type="InterPro" id="IPR051314">
    <property type="entry name" value="AAA_ATPase_RarA/MGS1/WRNIP1"/>
</dbReference>
<dbReference type="CDD" id="cd00009">
    <property type="entry name" value="AAA"/>
    <property type="match status" value="1"/>
</dbReference>
<gene>
    <name evidence="5" type="ORF">METZ01_LOCUS109725</name>
</gene>
<dbReference type="Pfam" id="PF00004">
    <property type="entry name" value="AAA"/>
    <property type="match status" value="1"/>
</dbReference>
<dbReference type="Gene3D" id="1.20.272.10">
    <property type="match status" value="1"/>
</dbReference>
<dbReference type="Gene3D" id="3.40.50.300">
    <property type="entry name" value="P-loop containing nucleotide triphosphate hydrolases"/>
    <property type="match status" value="1"/>
</dbReference>
<evidence type="ECO:0000256" key="3">
    <source>
        <dbReference type="ARBA" id="ARBA00022840"/>
    </source>
</evidence>
<comment type="similarity">
    <text evidence="1">Belongs to the AAA ATPase family. RarA/MGS1/WRNIP1 subfamily.</text>
</comment>
<keyword evidence="2" id="KW-0547">Nucleotide-binding</keyword>
<dbReference type="CDD" id="cd18139">
    <property type="entry name" value="HLD_clamp_RarA"/>
    <property type="match status" value="1"/>
</dbReference>
<dbReference type="GO" id="GO:0005524">
    <property type="term" value="F:ATP binding"/>
    <property type="evidence" value="ECO:0007669"/>
    <property type="project" value="UniProtKB-KW"/>
</dbReference>
<feature type="domain" description="AAA+ ATPase" evidence="4">
    <location>
        <begin position="51"/>
        <end position="168"/>
    </location>
</feature>
<feature type="non-terminal residue" evidence="5">
    <location>
        <position position="302"/>
    </location>
</feature>
<protein>
    <recommendedName>
        <fullName evidence="4">AAA+ ATPase domain-containing protein</fullName>
    </recommendedName>
</protein>
<dbReference type="InterPro" id="IPR021886">
    <property type="entry name" value="MgsA_C"/>
</dbReference>
<dbReference type="GO" id="GO:0000731">
    <property type="term" value="P:DNA synthesis involved in DNA repair"/>
    <property type="evidence" value="ECO:0007669"/>
    <property type="project" value="TreeGrafter"/>
</dbReference>
<dbReference type="GO" id="GO:0003677">
    <property type="term" value="F:DNA binding"/>
    <property type="evidence" value="ECO:0007669"/>
    <property type="project" value="InterPro"/>
</dbReference>
<dbReference type="Pfam" id="PF12002">
    <property type="entry name" value="MgsA_C"/>
    <property type="match status" value="1"/>
</dbReference>
<organism evidence="5">
    <name type="scientific">marine metagenome</name>
    <dbReference type="NCBI Taxonomy" id="408172"/>
    <lineage>
        <taxon>unclassified sequences</taxon>
        <taxon>metagenomes</taxon>
        <taxon>ecological metagenomes</taxon>
    </lineage>
</organism>
<dbReference type="SUPFAM" id="SSF48019">
    <property type="entry name" value="post-AAA+ oligomerization domain-like"/>
    <property type="match status" value="1"/>
</dbReference>
<accession>A0A381WX83</accession>
<keyword evidence="3" id="KW-0067">ATP-binding</keyword>
<evidence type="ECO:0000259" key="4">
    <source>
        <dbReference type="SMART" id="SM00382"/>
    </source>
</evidence>
<dbReference type="InterPro" id="IPR003959">
    <property type="entry name" value="ATPase_AAA_core"/>
</dbReference>
<proteinExistence type="inferred from homology"/>
<dbReference type="SMART" id="SM00382">
    <property type="entry name" value="AAA"/>
    <property type="match status" value="1"/>
</dbReference>
<dbReference type="FunFam" id="1.10.8.60:FF:000029">
    <property type="entry name" value="Replication-associated recombination protein A"/>
    <property type="match status" value="1"/>
</dbReference>
<dbReference type="PANTHER" id="PTHR13779:SF7">
    <property type="entry name" value="ATPASE WRNIP1"/>
    <property type="match status" value="1"/>
</dbReference>
<reference evidence="5" key="1">
    <citation type="submission" date="2018-05" db="EMBL/GenBank/DDBJ databases">
        <authorList>
            <person name="Lanie J.A."/>
            <person name="Ng W.-L."/>
            <person name="Kazmierczak K.M."/>
            <person name="Andrzejewski T.M."/>
            <person name="Davidsen T.M."/>
            <person name="Wayne K.J."/>
            <person name="Tettelin H."/>
            <person name="Glass J.I."/>
            <person name="Rusch D."/>
            <person name="Podicherti R."/>
            <person name="Tsui H.-C.T."/>
            <person name="Winkler M.E."/>
        </authorList>
    </citation>
    <scope>NUCLEOTIDE SEQUENCE</scope>
</reference>
<dbReference type="GO" id="GO:0006261">
    <property type="term" value="P:DNA-templated DNA replication"/>
    <property type="evidence" value="ECO:0007669"/>
    <property type="project" value="TreeGrafter"/>
</dbReference>
<dbReference type="InterPro" id="IPR027417">
    <property type="entry name" value="P-loop_NTPase"/>
</dbReference>
<dbReference type="GO" id="GO:0017116">
    <property type="term" value="F:single-stranded DNA helicase activity"/>
    <property type="evidence" value="ECO:0007669"/>
    <property type="project" value="TreeGrafter"/>
</dbReference>
<dbReference type="Gene3D" id="1.10.8.60">
    <property type="match status" value="1"/>
</dbReference>
<dbReference type="SUPFAM" id="SSF52540">
    <property type="entry name" value="P-loop containing nucleoside triphosphate hydrolases"/>
    <property type="match status" value="1"/>
</dbReference>
<name>A0A381WX83_9ZZZZ</name>
<dbReference type="AlphaFoldDB" id="A0A381WX83"/>
<feature type="non-terminal residue" evidence="5">
    <location>
        <position position="1"/>
    </location>
</feature>
<dbReference type="FunFam" id="3.40.50.300:FF:000137">
    <property type="entry name" value="Replication-associated recombination protein A"/>
    <property type="match status" value="1"/>
</dbReference>
<dbReference type="EMBL" id="UINC01013118">
    <property type="protein sequence ID" value="SVA56871.1"/>
    <property type="molecule type" value="Genomic_DNA"/>
</dbReference>
<dbReference type="PANTHER" id="PTHR13779">
    <property type="entry name" value="WERNER HELICASE-INTERACTING PROTEIN 1 FAMILY MEMBER"/>
    <property type="match status" value="1"/>
</dbReference>
<evidence type="ECO:0000313" key="5">
    <source>
        <dbReference type="EMBL" id="SVA56871.1"/>
    </source>
</evidence>
<sequence length="302" mass="33029">MNMFDFEANRHLSNSAPLAARMRPTTLDDIVGQAHLTGKNSPLRRSIDAGRIPSFILWGPPGTGKTSLANLITSTSNFHLETISAVTSGVSELRKLIAESKSRLGMSGQRTALFIDEIHRFNKAQQDAILPHVEDGTVTFIGATTENPSFEIISPLLSRCRVFTLNGLERKDIVRILTNALNDSEKGLEKRNLSIEEGVLQDIATLSSGDARWALNTLELAADSADIQGNKILISKSLLDEVIETKALPHDKAGDKHFDTISAFIKSVRASDPDASVYWLARLLLAGEDLMFIARRLVILAS</sequence>
<dbReference type="GO" id="GO:0016887">
    <property type="term" value="F:ATP hydrolysis activity"/>
    <property type="evidence" value="ECO:0007669"/>
    <property type="project" value="InterPro"/>
</dbReference>
<dbReference type="InterPro" id="IPR003593">
    <property type="entry name" value="AAA+_ATPase"/>
</dbReference>
<dbReference type="InterPro" id="IPR008921">
    <property type="entry name" value="DNA_pol3_clamp-load_cplx_C"/>
</dbReference>
<dbReference type="InterPro" id="IPR032423">
    <property type="entry name" value="AAA_assoc_2"/>
</dbReference>
<evidence type="ECO:0000256" key="1">
    <source>
        <dbReference type="ARBA" id="ARBA00008959"/>
    </source>
</evidence>
<evidence type="ECO:0000256" key="2">
    <source>
        <dbReference type="ARBA" id="ARBA00022741"/>
    </source>
</evidence>
<dbReference type="GO" id="GO:0008047">
    <property type="term" value="F:enzyme activator activity"/>
    <property type="evidence" value="ECO:0007669"/>
    <property type="project" value="TreeGrafter"/>
</dbReference>